<dbReference type="OrthoDB" id="10011411at2759"/>
<dbReference type="EMBL" id="CAJNOJ010000002">
    <property type="protein sequence ID" value="CAF0725368.1"/>
    <property type="molecule type" value="Genomic_DNA"/>
</dbReference>
<protein>
    <submittedName>
        <fullName evidence="3">Uncharacterized protein</fullName>
    </submittedName>
</protein>
<comment type="caution">
    <text evidence="3">The sequence shown here is derived from an EMBL/GenBank/DDBJ whole genome shotgun (WGS) entry which is preliminary data.</text>
</comment>
<feature type="transmembrane region" description="Helical" evidence="1">
    <location>
        <begin position="98"/>
        <end position="115"/>
    </location>
</feature>
<proteinExistence type="predicted"/>
<dbReference type="SUPFAM" id="SSF57302">
    <property type="entry name" value="Snake toxin-like"/>
    <property type="match status" value="1"/>
</dbReference>
<dbReference type="CDD" id="cd00117">
    <property type="entry name" value="TFP"/>
    <property type="match status" value="1"/>
</dbReference>
<accession>A0A813N0E7</accession>
<evidence type="ECO:0000313" key="4">
    <source>
        <dbReference type="Proteomes" id="UP000663852"/>
    </source>
</evidence>
<evidence type="ECO:0000256" key="1">
    <source>
        <dbReference type="SAM" id="Phobius"/>
    </source>
</evidence>
<feature type="chain" id="PRO_5032803142" evidence="2">
    <location>
        <begin position="22"/>
        <end position="119"/>
    </location>
</feature>
<evidence type="ECO:0000256" key="2">
    <source>
        <dbReference type="SAM" id="SignalP"/>
    </source>
</evidence>
<feature type="signal peptide" evidence="2">
    <location>
        <begin position="1"/>
        <end position="21"/>
    </location>
</feature>
<dbReference type="AlphaFoldDB" id="A0A813N0E7"/>
<keyword evidence="1" id="KW-0472">Membrane</keyword>
<dbReference type="InterPro" id="IPR045860">
    <property type="entry name" value="Snake_toxin-like_sf"/>
</dbReference>
<sequence>MQIHPFLIGILIFIYAPTADSITCFQCTDCPEPFIETYPYVTLANNTNFLAKCTKTIMKMADGRRLVSKGTVFFCPTQAAAADAEIYCCNTDFCNGSSHIHLSITIMFLFLFILIKPYL</sequence>
<dbReference type="Proteomes" id="UP000663852">
    <property type="component" value="Unassembled WGS sequence"/>
</dbReference>
<gene>
    <name evidence="3" type="ORF">EDS130_LOCUS644</name>
</gene>
<organism evidence="3 4">
    <name type="scientific">Adineta ricciae</name>
    <name type="common">Rotifer</name>
    <dbReference type="NCBI Taxonomy" id="249248"/>
    <lineage>
        <taxon>Eukaryota</taxon>
        <taxon>Metazoa</taxon>
        <taxon>Spiralia</taxon>
        <taxon>Gnathifera</taxon>
        <taxon>Rotifera</taxon>
        <taxon>Eurotatoria</taxon>
        <taxon>Bdelloidea</taxon>
        <taxon>Adinetida</taxon>
        <taxon>Adinetidae</taxon>
        <taxon>Adineta</taxon>
    </lineage>
</organism>
<evidence type="ECO:0000313" key="3">
    <source>
        <dbReference type="EMBL" id="CAF0725368.1"/>
    </source>
</evidence>
<keyword evidence="1" id="KW-1133">Transmembrane helix</keyword>
<reference evidence="3" key="1">
    <citation type="submission" date="2021-02" db="EMBL/GenBank/DDBJ databases">
        <authorList>
            <person name="Nowell W R."/>
        </authorList>
    </citation>
    <scope>NUCLEOTIDE SEQUENCE</scope>
</reference>
<name>A0A813N0E7_ADIRI</name>
<keyword evidence="2" id="KW-0732">Signal</keyword>
<keyword evidence="1" id="KW-0812">Transmembrane</keyword>